<evidence type="ECO:0000256" key="9">
    <source>
        <dbReference type="SAM" id="MobiDB-lite"/>
    </source>
</evidence>
<evidence type="ECO:0000256" key="5">
    <source>
        <dbReference type="ARBA" id="ARBA00022846"/>
    </source>
</evidence>
<evidence type="ECO:0000256" key="4">
    <source>
        <dbReference type="ARBA" id="ARBA00022737"/>
    </source>
</evidence>
<gene>
    <name evidence="10" type="ORF">g.33455</name>
</gene>
<keyword evidence="8" id="KW-0966">Cell projection</keyword>
<dbReference type="PANTHER" id="PTHR46613">
    <property type="entry name" value="RADIAL SPOKE HEAD 10 HOMOLOG B-RELATED"/>
    <property type="match status" value="1"/>
</dbReference>
<dbReference type="SUPFAM" id="SSF82185">
    <property type="entry name" value="Histone H3 K4-specific methyltransferase SET7/9 N-terminal domain"/>
    <property type="match status" value="2"/>
</dbReference>
<keyword evidence="5" id="KW-0282">Flagellum</keyword>
<evidence type="ECO:0000256" key="2">
    <source>
        <dbReference type="ARBA" id="ARBA00004430"/>
    </source>
</evidence>
<reference evidence="10" key="1">
    <citation type="submission" date="2015-12" db="EMBL/GenBank/DDBJ databases">
        <title>De novo transcriptome assembly of four potential Pierce s Disease insect vectors from Arizona vineyards.</title>
        <authorList>
            <person name="Tassone E.E."/>
        </authorList>
    </citation>
    <scope>NUCLEOTIDE SEQUENCE</scope>
</reference>
<evidence type="ECO:0000256" key="3">
    <source>
        <dbReference type="ARBA" id="ARBA00022490"/>
    </source>
</evidence>
<evidence type="ECO:0000256" key="1">
    <source>
        <dbReference type="ARBA" id="ARBA00004230"/>
    </source>
</evidence>
<dbReference type="SMART" id="SM00698">
    <property type="entry name" value="MORN"/>
    <property type="match status" value="8"/>
</dbReference>
<dbReference type="EMBL" id="GEDC01020973">
    <property type="protein sequence ID" value="JAS16325.1"/>
    <property type="molecule type" value="Transcribed_RNA"/>
</dbReference>
<organism evidence="10">
    <name type="scientific">Clastoptera arizonana</name>
    <name type="common">Arizona spittle bug</name>
    <dbReference type="NCBI Taxonomy" id="38151"/>
    <lineage>
        <taxon>Eukaryota</taxon>
        <taxon>Metazoa</taxon>
        <taxon>Ecdysozoa</taxon>
        <taxon>Arthropoda</taxon>
        <taxon>Hexapoda</taxon>
        <taxon>Insecta</taxon>
        <taxon>Pterygota</taxon>
        <taxon>Neoptera</taxon>
        <taxon>Paraneoptera</taxon>
        <taxon>Hemiptera</taxon>
        <taxon>Auchenorrhyncha</taxon>
        <taxon>Cercopoidea</taxon>
        <taxon>Clastopteridae</taxon>
        <taxon>Clastoptera</taxon>
    </lineage>
</organism>
<dbReference type="GO" id="GO:0005930">
    <property type="term" value="C:axoneme"/>
    <property type="evidence" value="ECO:0007669"/>
    <property type="project" value="UniProtKB-SubCell"/>
</dbReference>
<evidence type="ECO:0000313" key="10">
    <source>
        <dbReference type="EMBL" id="JAS16325.1"/>
    </source>
</evidence>
<keyword evidence="4" id="KW-0677">Repeat</keyword>
<keyword evidence="7" id="KW-0206">Cytoskeleton</keyword>
<dbReference type="Gene3D" id="2.20.110.10">
    <property type="entry name" value="Histone H3 K4-specific methyltransferase SET7/9 N-terminal domain"/>
    <property type="match status" value="3"/>
</dbReference>
<name>A0A1B6CSL3_9HEMI</name>
<evidence type="ECO:0000256" key="8">
    <source>
        <dbReference type="ARBA" id="ARBA00023273"/>
    </source>
</evidence>
<comment type="subcellular location">
    <subcellularLocation>
        <location evidence="1">Cell projection</location>
        <location evidence="1">Cilium</location>
        <location evidence="1">Flagellum</location>
    </subcellularLocation>
    <subcellularLocation>
        <location evidence="2">Cytoplasm</location>
        <location evidence="2">Cytoskeleton</location>
        <location evidence="2">Cilium axoneme</location>
    </subcellularLocation>
</comment>
<dbReference type="Pfam" id="PF02493">
    <property type="entry name" value="MORN"/>
    <property type="match status" value="8"/>
</dbReference>
<proteinExistence type="predicted"/>
<keyword evidence="6" id="KW-0969">Cilium</keyword>
<dbReference type="PANTHER" id="PTHR46613:SF1">
    <property type="entry name" value="RADIAL SPOKE HEAD 10 HOMOLOG B-RELATED"/>
    <property type="match status" value="1"/>
</dbReference>
<sequence length="766" mass="87809">MEDMKEIIKKTSVKDEVSSVLLSSMIGFIIKSWEGVPLKTPKVDSEETKSSICQISEDDIIVTADNEIEKLSVQSTMSSFYKNRKRSSLKSKQIKQNSFDKKSTELSSSPLPIYQSTGEPISQNIESFKRNTMSDKSSQTQSMSKDNESDDILTNFISSWRFIENDQNASICFKQGNKYEGPLSKCLMHGKGKYTWQDGSVYEGDFYEGEITGKGILIWPDQSWYEGDFYKGYRHGYGLLVLSNDVSYVGSWFLGQKHGLGLINYKDPQIQQDNYNGEWKFGLRDGTGFRQYASGARYAGQWEKNCRHGLGTMVWTNNDVYSGNWNEGHIDDYGEYTWNAFSNKELAVPLENCYYGMWKKGMREGNGTLELASGAIIRGFWSNNAIHGPVEAVCCNGTFIYYENLFTNDCDSSSIDNDMTTNSSLSYYIPVNSPSHDIDLTIYTDRLCSYFSSKEVIINSKILKESDIYRCYNTGSKQENESTDGFFTCDKVREEKCLKNTILFHLVILKNIYEKYAQVTCKEPANFKPVMTRFFLWQFWRDCKFQERGLSLADIDILIASNSNILLESTHYPFERIHFWQFLHCLIEISWHIYIVKDDEFVFGSGNILGTAFDLLMNNYVLQNVFHHNGNALFVYKDLLSIEAVYELYRGIGEPLSARRLVKIIMSNDKLQEKEITLYPSHIKHGINTFGIGGKLMYIQKENPLVYKEEPGDKNSILSQPISVLQDIGLKQVVRNVLSVCPSIKVNGLYTNIDYQLVFIEFYAIL</sequence>
<feature type="region of interest" description="Disordered" evidence="9">
    <location>
        <begin position="88"/>
        <end position="115"/>
    </location>
</feature>
<evidence type="ECO:0000256" key="7">
    <source>
        <dbReference type="ARBA" id="ARBA00023212"/>
    </source>
</evidence>
<feature type="non-terminal residue" evidence="10">
    <location>
        <position position="766"/>
    </location>
</feature>
<dbReference type="AlphaFoldDB" id="A0A1B6CSL3"/>
<accession>A0A1B6CSL3</accession>
<feature type="compositionally biased region" description="Polar residues" evidence="9">
    <location>
        <begin position="105"/>
        <end position="115"/>
    </location>
</feature>
<protein>
    <submittedName>
        <fullName evidence="10">Uncharacterized protein</fullName>
    </submittedName>
</protein>
<evidence type="ECO:0000256" key="6">
    <source>
        <dbReference type="ARBA" id="ARBA00023069"/>
    </source>
</evidence>
<keyword evidence="3" id="KW-0963">Cytoplasm</keyword>
<dbReference type="InterPro" id="IPR003409">
    <property type="entry name" value="MORN"/>
</dbReference>
<dbReference type="GO" id="GO:0031514">
    <property type="term" value="C:motile cilium"/>
    <property type="evidence" value="ECO:0007669"/>
    <property type="project" value="UniProtKB-SubCell"/>
</dbReference>